<keyword evidence="6 8" id="KW-0675">Receptor</keyword>
<dbReference type="GO" id="GO:0050909">
    <property type="term" value="P:sensory perception of taste"/>
    <property type="evidence" value="ECO:0007669"/>
    <property type="project" value="InterPro"/>
</dbReference>
<feature type="transmembrane region" description="Helical" evidence="8">
    <location>
        <begin position="347"/>
        <end position="365"/>
    </location>
</feature>
<evidence type="ECO:0000256" key="5">
    <source>
        <dbReference type="ARBA" id="ARBA00023136"/>
    </source>
</evidence>
<keyword evidence="10" id="KW-1185">Reference proteome</keyword>
<feature type="transmembrane region" description="Helical" evidence="8">
    <location>
        <begin position="35"/>
        <end position="53"/>
    </location>
</feature>
<dbReference type="AlphaFoldDB" id="A0AAV2NT52"/>
<dbReference type="EMBL" id="OZ034827">
    <property type="protein sequence ID" value="CAL1682540.1"/>
    <property type="molecule type" value="Genomic_DNA"/>
</dbReference>
<reference evidence="9" key="1">
    <citation type="submission" date="2024-04" db="EMBL/GenBank/DDBJ databases">
        <authorList>
            <consortium name="Molecular Ecology Group"/>
        </authorList>
    </citation>
    <scope>NUCLEOTIDE SEQUENCE</scope>
</reference>
<dbReference type="GO" id="GO:0007165">
    <property type="term" value="P:signal transduction"/>
    <property type="evidence" value="ECO:0007669"/>
    <property type="project" value="UniProtKB-KW"/>
</dbReference>
<dbReference type="InterPro" id="IPR013604">
    <property type="entry name" value="7TM_chemorcpt"/>
</dbReference>
<dbReference type="PANTHER" id="PTHR21143:SF121">
    <property type="entry name" value="GUSTATORY AND ODORANT RECEPTOR 21A"/>
    <property type="match status" value="1"/>
</dbReference>
<keyword evidence="2 8" id="KW-1003">Cell membrane</keyword>
<comment type="function">
    <text evidence="8">Gustatory receptor which mediates acceptance or avoidance behavior, depending on its substrates.</text>
</comment>
<organism evidence="9 10">
    <name type="scientific">Lasius platythorax</name>
    <dbReference type="NCBI Taxonomy" id="488582"/>
    <lineage>
        <taxon>Eukaryota</taxon>
        <taxon>Metazoa</taxon>
        <taxon>Ecdysozoa</taxon>
        <taxon>Arthropoda</taxon>
        <taxon>Hexapoda</taxon>
        <taxon>Insecta</taxon>
        <taxon>Pterygota</taxon>
        <taxon>Neoptera</taxon>
        <taxon>Endopterygota</taxon>
        <taxon>Hymenoptera</taxon>
        <taxon>Apocrita</taxon>
        <taxon>Aculeata</taxon>
        <taxon>Formicoidea</taxon>
        <taxon>Formicidae</taxon>
        <taxon>Formicinae</taxon>
        <taxon>Lasius</taxon>
        <taxon>Lasius</taxon>
    </lineage>
</organism>
<evidence type="ECO:0000313" key="10">
    <source>
        <dbReference type="Proteomes" id="UP001497644"/>
    </source>
</evidence>
<dbReference type="PANTHER" id="PTHR21143">
    <property type="entry name" value="INVERTEBRATE GUSTATORY RECEPTOR"/>
    <property type="match status" value="1"/>
</dbReference>
<evidence type="ECO:0000256" key="4">
    <source>
        <dbReference type="ARBA" id="ARBA00022989"/>
    </source>
</evidence>
<feature type="transmembrane region" description="Helical" evidence="8">
    <location>
        <begin position="266"/>
        <end position="286"/>
    </location>
</feature>
<proteinExistence type="inferred from homology"/>
<sequence length="366" mass="42243">MLEHCRWLLYASRFYGCHPHTIDERSRVSVNSRLLLIYSLVACGVYCAAAYYAKGFSNYCDAANNVMMGCALQRINRYNRCLYMVLTTLLSYLRHTEFERAVAIARKFDDLMHNWCADNRRTNRCIQWLIILAILVAWISVGVLTKFALPQMILYTFALQIIMRITFSMEIAKFYFLYDALYRRFRRLNGLCRKLTGMTIGIDTDVSVTHVNRLTISNLQRLHCCLTDATNHFNSYYSPQLLCWITCMLLDIITYIFVVLYELNNTLLICVECIILLYFSLQVIAISRICNVTCDQANALAGTIFLTKTLAFKHIEFSIEAIELGVCFQVYPLRVRVCGLFNLDNRLAFSVFGVILTYVVLASSVH</sequence>
<comment type="subcellular location">
    <subcellularLocation>
        <location evidence="1 8">Cell membrane</location>
        <topology evidence="1 8">Multi-pass membrane protein</topology>
    </subcellularLocation>
</comment>
<comment type="similarity">
    <text evidence="8">Belongs to the insect chemoreceptor superfamily. Gustatory receptor (GR) family.</text>
</comment>
<evidence type="ECO:0000256" key="2">
    <source>
        <dbReference type="ARBA" id="ARBA00022475"/>
    </source>
</evidence>
<name>A0AAV2NT52_9HYME</name>
<comment type="caution">
    <text evidence="8">Lacks conserved residue(s) required for the propagation of feature annotation.</text>
</comment>
<dbReference type="GO" id="GO:0030424">
    <property type="term" value="C:axon"/>
    <property type="evidence" value="ECO:0007669"/>
    <property type="project" value="TreeGrafter"/>
</dbReference>
<dbReference type="Pfam" id="PF08395">
    <property type="entry name" value="7tm_7"/>
    <property type="match status" value="1"/>
</dbReference>
<evidence type="ECO:0000313" key="9">
    <source>
        <dbReference type="EMBL" id="CAL1682540.1"/>
    </source>
</evidence>
<evidence type="ECO:0000256" key="7">
    <source>
        <dbReference type="ARBA" id="ARBA00023224"/>
    </source>
</evidence>
<gene>
    <name evidence="9" type="ORF">LPLAT_LOCUS8448</name>
</gene>
<accession>A0AAV2NT52</accession>
<dbReference type="GO" id="GO:0005886">
    <property type="term" value="C:plasma membrane"/>
    <property type="evidence" value="ECO:0007669"/>
    <property type="project" value="UniProtKB-SubCell"/>
</dbReference>
<dbReference type="Proteomes" id="UP001497644">
    <property type="component" value="Chromosome 4"/>
</dbReference>
<evidence type="ECO:0000256" key="6">
    <source>
        <dbReference type="ARBA" id="ARBA00023170"/>
    </source>
</evidence>
<keyword evidence="5 8" id="KW-0472">Membrane</keyword>
<feature type="transmembrane region" description="Helical" evidence="8">
    <location>
        <begin position="128"/>
        <end position="149"/>
    </location>
</feature>
<keyword evidence="3 8" id="KW-0812">Transmembrane</keyword>
<dbReference type="GO" id="GO:0030425">
    <property type="term" value="C:dendrite"/>
    <property type="evidence" value="ECO:0007669"/>
    <property type="project" value="TreeGrafter"/>
</dbReference>
<protein>
    <recommendedName>
        <fullName evidence="8">Gustatory receptor</fullName>
    </recommendedName>
</protein>
<evidence type="ECO:0000256" key="8">
    <source>
        <dbReference type="RuleBase" id="RU363108"/>
    </source>
</evidence>
<evidence type="ECO:0000256" key="1">
    <source>
        <dbReference type="ARBA" id="ARBA00004651"/>
    </source>
</evidence>
<dbReference type="GO" id="GO:0043025">
    <property type="term" value="C:neuronal cell body"/>
    <property type="evidence" value="ECO:0007669"/>
    <property type="project" value="TreeGrafter"/>
</dbReference>
<keyword evidence="4 8" id="KW-1133">Transmembrane helix</keyword>
<feature type="transmembrane region" description="Helical" evidence="8">
    <location>
        <begin position="155"/>
        <end position="178"/>
    </location>
</feature>
<keyword evidence="7 8" id="KW-0807">Transducer</keyword>
<feature type="transmembrane region" description="Helical" evidence="8">
    <location>
        <begin position="241"/>
        <end position="260"/>
    </location>
</feature>
<evidence type="ECO:0000256" key="3">
    <source>
        <dbReference type="ARBA" id="ARBA00022692"/>
    </source>
</evidence>